<feature type="compositionally biased region" description="Low complexity" evidence="1">
    <location>
        <begin position="10"/>
        <end position="21"/>
    </location>
</feature>
<comment type="caution">
    <text evidence="3">The sequence shown here is derived from an EMBL/GenBank/DDBJ whole genome shotgun (WGS) entry which is preliminary data.</text>
</comment>
<name>A0ABV1TPF8_9ACTN</name>
<evidence type="ECO:0000256" key="2">
    <source>
        <dbReference type="SAM" id="Phobius"/>
    </source>
</evidence>
<dbReference type="Proteomes" id="UP001490365">
    <property type="component" value="Unassembled WGS sequence"/>
</dbReference>
<dbReference type="InterPro" id="IPR038468">
    <property type="entry name" value="MmpS_C"/>
</dbReference>
<feature type="region of interest" description="Disordered" evidence="1">
    <location>
        <begin position="1"/>
        <end position="21"/>
    </location>
</feature>
<keyword evidence="2" id="KW-1133">Transmembrane helix</keyword>
<feature type="region of interest" description="Disordered" evidence="1">
    <location>
        <begin position="54"/>
        <end position="90"/>
    </location>
</feature>
<dbReference type="RefSeq" id="WP_351960267.1">
    <property type="nucleotide sequence ID" value="NZ_JBEOZM010000019.1"/>
</dbReference>
<protein>
    <recommendedName>
        <fullName evidence="5">MmpS family membrane protein</fullName>
    </recommendedName>
</protein>
<evidence type="ECO:0000313" key="4">
    <source>
        <dbReference type="Proteomes" id="UP001490365"/>
    </source>
</evidence>
<gene>
    <name evidence="3" type="ORF">ABT211_32190</name>
</gene>
<organism evidence="3 4">
    <name type="scientific">Streptomyces sp. 900105755</name>
    <dbReference type="NCBI Taxonomy" id="3154389"/>
    <lineage>
        <taxon>Bacteria</taxon>
        <taxon>Bacillati</taxon>
        <taxon>Actinomycetota</taxon>
        <taxon>Actinomycetes</taxon>
        <taxon>Kitasatosporales</taxon>
        <taxon>Streptomycetaceae</taxon>
        <taxon>Streptomyces</taxon>
    </lineage>
</organism>
<accession>A0ABV1TPF8</accession>
<keyword evidence="4" id="KW-1185">Reference proteome</keyword>
<proteinExistence type="predicted"/>
<feature type="transmembrane region" description="Helical" evidence="2">
    <location>
        <begin position="26"/>
        <end position="48"/>
    </location>
</feature>
<sequence>MNDQQPYGAPPFQTRPPRQRPGAGRIVGLGCLGLIGLVVLIGAVGAAVGGSGHVKAAAGPSATKTGAAEGRSSAGKAEDAKQNGTPKGDAPAHTVVFKVWGSAPAGALGGLDITYGSDTDTRKGTFRKGRFEATLPLKDQALYVDVMAQLQGSGDINCSVTVDGKTKNAHASGGYTICNAQLSSDLTGGWR</sequence>
<evidence type="ECO:0000256" key="1">
    <source>
        <dbReference type="SAM" id="MobiDB-lite"/>
    </source>
</evidence>
<dbReference type="Gene3D" id="2.60.40.2880">
    <property type="entry name" value="MmpS1-5, C-terminal soluble domain"/>
    <property type="match status" value="1"/>
</dbReference>
<keyword evidence="2" id="KW-0812">Transmembrane</keyword>
<keyword evidence="2" id="KW-0472">Membrane</keyword>
<evidence type="ECO:0000313" key="3">
    <source>
        <dbReference type="EMBL" id="MER6271915.1"/>
    </source>
</evidence>
<dbReference type="EMBL" id="JBEOZM010000019">
    <property type="protein sequence ID" value="MER6271915.1"/>
    <property type="molecule type" value="Genomic_DNA"/>
</dbReference>
<reference evidence="3 4" key="1">
    <citation type="submission" date="2024-06" db="EMBL/GenBank/DDBJ databases">
        <title>The Natural Products Discovery Center: Release of the First 8490 Sequenced Strains for Exploring Actinobacteria Biosynthetic Diversity.</title>
        <authorList>
            <person name="Kalkreuter E."/>
            <person name="Kautsar S.A."/>
            <person name="Yang D."/>
            <person name="Bader C.D."/>
            <person name="Teijaro C.N."/>
            <person name="Fluegel L."/>
            <person name="Davis C.M."/>
            <person name="Simpson J.R."/>
            <person name="Lauterbach L."/>
            <person name="Steele A.D."/>
            <person name="Gui C."/>
            <person name="Meng S."/>
            <person name="Li G."/>
            <person name="Viehrig K."/>
            <person name="Ye F."/>
            <person name="Su P."/>
            <person name="Kiefer A.F."/>
            <person name="Nichols A."/>
            <person name="Cepeda A.J."/>
            <person name="Yan W."/>
            <person name="Fan B."/>
            <person name="Jiang Y."/>
            <person name="Adhikari A."/>
            <person name="Zheng C.-J."/>
            <person name="Schuster L."/>
            <person name="Cowan T.M."/>
            <person name="Smanski M.J."/>
            <person name="Chevrette M.G."/>
            <person name="De Carvalho L.P.S."/>
            <person name="Shen B."/>
        </authorList>
    </citation>
    <scope>NUCLEOTIDE SEQUENCE [LARGE SCALE GENOMIC DNA]</scope>
    <source>
        <strain evidence="3 4">NPDC001694</strain>
    </source>
</reference>
<evidence type="ECO:0008006" key="5">
    <source>
        <dbReference type="Google" id="ProtNLM"/>
    </source>
</evidence>